<dbReference type="SUPFAM" id="SSF53098">
    <property type="entry name" value="Ribonuclease H-like"/>
    <property type="match status" value="1"/>
</dbReference>
<reference evidence="4 5" key="1">
    <citation type="submission" date="2019-03" db="EMBL/GenBank/DDBJ databases">
        <title>Efficiently degradation of phenoxyalkanoic acid herbicides by Cupriavidus oxalaticus strain X32.</title>
        <authorList>
            <person name="Sheng X."/>
        </authorList>
    </citation>
    <scope>NUCLEOTIDE SEQUENCE [LARGE SCALE GENOMIC DNA]</scope>
    <source>
        <strain evidence="4 5">X32</strain>
    </source>
</reference>
<feature type="domain" description="Exonuclease" evidence="3">
    <location>
        <begin position="2"/>
        <end position="169"/>
    </location>
</feature>
<dbReference type="SMART" id="SM00479">
    <property type="entry name" value="EXOIII"/>
    <property type="match status" value="1"/>
</dbReference>
<dbReference type="OrthoDB" id="9803913at2"/>
<dbReference type="RefSeq" id="WP_133096107.1">
    <property type="nucleotide sequence ID" value="NZ_CP038635.1"/>
</dbReference>
<evidence type="ECO:0000256" key="1">
    <source>
        <dbReference type="SAM" id="MobiDB-lite"/>
    </source>
</evidence>
<dbReference type="Gene3D" id="3.30.420.10">
    <property type="entry name" value="Ribonuclease H-like superfamily/Ribonuclease H"/>
    <property type="match status" value="1"/>
</dbReference>
<keyword evidence="2" id="KW-1133">Transmembrane helix</keyword>
<dbReference type="CDD" id="cd06127">
    <property type="entry name" value="DEDDh"/>
    <property type="match status" value="1"/>
</dbReference>
<accession>A0A4P7LCC0</accession>
<keyword evidence="2" id="KW-0812">Transmembrane</keyword>
<evidence type="ECO:0000259" key="3">
    <source>
        <dbReference type="SMART" id="SM00479"/>
    </source>
</evidence>
<keyword evidence="2" id="KW-0472">Membrane</keyword>
<evidence type="ECO:0000313" key="4">
    <source>
        <dbReference type="EMBL" id="QBY53656.1"/>
    </source>
</evidence>
<dbReference type="KEGG" id="cox:E0W60_21605"/>
<dbReference type="InterPro" id="IPR012337">
    <property type="entry name" value="RNaseH-like_sf"/>
</dbReference>
<feature type="region of interest" description="Disordered" evidence="1">
    <location>
        <begin position="194"/>
        <end position="220"/>
    </location>
</feature>
<feature type="transmembrane region" description="Helical" evidence="2">
    <location>
        <begin position="225"/>
        <end position="245"/>
    </location>
</feature>
<feature type="compositionally biased region" description="Low complexity" evidence="1">
    <location>
        <begin position="194"/>
        <end position="206"/>
    </location>
</feature>
<evidence type="ECO:0000256" key="2">
    <source>
        <dbReference type="SAM" id="Phobius"/>
    </source>
</evidence>
<dbReference type="GO" id="GO:0003676">
    <property type="term" value="F:nucleic acid binding"/>
    <property type="evidence" value="ECO:0007669"/>
    <property type="project" value="InterPro"/>
</dbReference>
<dbReference type="GO" id="GO:0004527">
    <property type="term" value="F:exonuclease activity"/>
    <property type="evidence" value="ECO:0007669"/>
    <property type="project" value="UniProtKB-ARBA"/>
</dbReference>
<dbReference type="GO" id="GO:0006259">
    <property type="term" value="P:DNA metabolic process"/>
    <property type="evidence" value="ECO:0007669"/>
    <property type="project" value="UniProtKB-ARBA"/>
</dbReference>
<dbReference type="AlphaFoldDB" id="A0A4P7LCC0"/>
<proteinExistence type="predicted"/>
<dbReference type="Pfam" id="PF00929">
    <property type="entry name" value="RNase_T"/>
    <property type="match status" value="1"/>
</dbReference>
<dbReference type="InterPro" id="IPR036397">
    <property type="entry name" value="RNaseH_sf"/>
</dbReference>
<dbReference type="InterPro" id="IPR013520">
    <property type="entry name" value="Ribonucl_H"/>
</dbReference>
<evidence type="ECO:0000313" key="5">
    <source>
        <dbReference type="Proteomes" id="UP000295294"/>
    </source>
</evidence>
<sequence length="252" mass="27529">MRVAIVSTETTGLTPVDEPVSIGLLLVEVAPRAGSLVREITDYYGSQEPTVPISEAATGMHGLTAEMLRGQRFDVGAIRAIVEDADVLVAHGAEFNVRMLEKVLPEVQRKHWRCSVRQVRWSQYFHAPNHKLDTLCEHLRIFRPRPQIALDDCLALSKLLFQQMGAVGQATPMGFLLAQPDYVPRTVVHGAAASPANAAPTAPVSPQRDGGPGWQPQVDKQHDSASRGLVLAAVVLLLIAAALLWPDMMPRW</sequence>
<protein>
    <submittedName>
        <fullName evidence="4">DNA polymerase III subunit epsilon</fullName>
    </submittedName>
</protein>
<name>A0A4P7LCC0_9BURK</name>
<dbReference type="Proteomes" id="UP000295294">
    <property type="component" value="Chromosome 2"/>
</dbReference>
<gene>
    <name evidence="4" type="ORF">E0W60_21605</name>
</gene>
<dbReference type="STRING" id="1349762.GCA_001592245_01690"/>
<dbReference type="EMBL" id="CP038635">
    <property type="protein sequence ID" value="QBY53656.1"/>
    <property type="molecule type" value="Genomic_DNA"/>
</dbReference>
<organism evidence="4 5">
    <name type="scientific">Cupriavidus oxalaticus</name>
    <dbReference type="NCBI Taxonomy" id="96344"/>
    <lineage>
        <taxon>Bacteria</taxon>
        <taxon>Pseudomonadati</taxon>
        <taxon>Pseudomonadota</taxon>
        <taxon>Betaproteobacteria</taxon>
        <taxon>Burkholderiales</taxon>
        <taxon>Burkholderiaceae</taxon>
        <taxon>Cupriavidus</taxon>
    </lineage>
</organism>